<evidence type="ECO:0000313" key="2">
    <source>
        <dbReference type="Proteomes" id="UP000004259"/>
    </source>
</evidence>
<gene>
    <name evidence="1" type="ORF">CUS_5477</name>
</gene>
<comment type="caution">
    <text evidence="1">The sequence shown here is derived from an EMBL/GenBank/DDBJ whole genome shotgun (WGS) entry which is preliminary data.</text>
</comment>
<dbReference type="Proteomes" id="UP000004259">
    <property type="component" value="Unassembled WGS sequence"/>
</dbReference>
<accession>E9SBJ8</accession>
<name>E9SBJ8_RUMAL</name>
<dbReference type="EMBL" id="ADKM02000069">
    <property type="protein sequence ID" value="EGC03370.1"/>
    <property type="molecule type" value="Genomic_DNA"/>
</dbReference>
<keyword evidence="2" id="KW-1185">Reference proteome</keyword>
<protein>
    <submittedName>
        <fullName evidence="1">Uncharacterized protein</fullName>
    </submittedName>
</protein>
<dbReference type="AlphaFoldDB" id="E9SBJ8"/>
<reference evidence="1 2" key="1">
    <citation type="submission" date="2011-02" db="EMBL/GenBank/DDBJ databases">
        <authorList>
            <person name="Nelson K.E."/>
            <person name="Sutton G."/>
            <person name="Torralba M."/>
            <person name="Durkin S."/>
            <person name="Harkins D."/>
            <person name="Montgomery R."/>
            <person name="Ziemer C."/>
            <person name="Klaassens E."/>
            <person name="Ocuiv P."/>
            <person name="Morrison M."/>
        </authorList>
    </citation>
    <scope>NUCLEOTIDE SEQUENCE [LARGE SCALE GENOMIC DNA]</scope>
    <source>
        <strain evidence="1 2">8</strain>
    </source>
</reference>
<proteinExistence type="predicted"/>
<sequence>MVYEKPAVLFGAVVFSLYSDMPTKNSTMKKGIIVRYERDVFSQYISVMQKQQVTF</sequence>
<evidence type="ECO:0000313" key="1">
    <source>
        <dbReference type="EMBL" id="EGC03370.1"/>
    </source>
</evidence>
<organism evidence="1 2">
    <name type="scientific">Ruminococcus albus 8</name>
    <dbReference type="NCBI Taxonomy" id="246199"/>
    <lineage>
        <taxon>Bacteria</taxon>
        <taxon>Bacillati</taxon>
        <taxon>Bacillota</taxon>
        <taxon>Clostridia</taxon>
        <taxon>Eubacteriales</taxon>
        <taxon>Oscillospiraceae</taxon>
        <taxon>Ruminococcus</taxon>
    </lineage>
</organism>